<keyword evidence="14" id="KW-0282">Flagellum</keyword>
<keyword evidence="7 11" id="KW-0472">Membrane</keyword>
<evidence type="ECO:0000256" key="7">
    <source>
        <dbReference type="ARBA" id="ARBA00023136"/>
    </source>
</evidence>
<dbReference type="InterPro" id="IPR043427">
    <property type="entry name" value="YscJ/FliF"/>
</dbReference>
<sequence>MPENLKTLLANLSALGPRRLMLLGGVFVLVLLAVGVGSIFLNRPAYQPLYVGLERDDVTRMGLALGEAGIVYDVNAEGTTLMVPAGMTGRARMILAEKGLPSSAGAGYELFDDLGSLGLTSFMQEVTRVRALEGEIARSIQTISGVKGARVHIVMAERGNFRRAEQVPTASVIIRFDRAGVESRANSIRHLVAAAVPGMVADNVTVLDSAGRLLAAGEDPLTNSASSAIGIEATVENQVADGIHRALAATLGGANFRVSVQADINTDQRQVEETVFDPDSRVERSVQIVRSEDAATEQLASDPVTVEQDLPQDVQEGGAGPSTNERSERREETTNYELSSKRTATVSSGYTVDRLSIAVVVNRARLVAADGTPLEPAQIEERLAQIRTVAAAAAGIVDDRGDVLNVTALDFVEGVAEGGSSAPGAMASLSEHLGTVINALAFVVAILAVIFLAVRPMIATLRSAEFADQIARVEAGETPLLSNHSADSAGEAGLASGDELADMAAESIRLKPAPEERLSRIIDMNEERAAQILRRWLNNEAATSDA</sequence>
<dbReference type="Pfam" id="PF01514">
    <property type="entry name" value="YscJ_FliF"/>
    <property type="match status" value="1"/>
</dbReference>
<evidence type="ECO:0000259" key="13">
    <source>
        <dbReference type="Pfam" id="PF08345"/>
    </source>
</evidence>
<accession>A0A4P6V1D9</accession>
<dbReference type="GO" id="GO:0009431">
    <property type="term" value="C:bacterial-type flagellum basal body, MS ring"/>
    <property type="evidence" value="ECO:0007669"/>
    <property type="project" value="InterPro"/>
</dbReference>
<keyword evidence="14" id="KW-0969">Cilium</keyword>
<evidence type="ECO:0000256" key="2">
    <source>
        <dbReference type="ARBA" id="ARBA00004651"/>
    </source>
</evidence>
<evidence type="ECO:0000313" key="15">
    <source>
        <dbReference type="Proteomes" id="UP000293719"/>
    </source>
</evidence>
<organism evidence="14 15">
    <name type="scientific">Roseitalea porphyridii</name>
    <dbReference type="NCBI Taxonomy" id="1852022"/>
    <lineage>
        <taxon>Bacteria</taxon>
        <taxon>Pseudomonadati</taxon>
        <taxon>Pseudomonadota</taxon>
        <taxon>Alphaproteobacteria</taxon>
        <taxon>Hyphomicrobiales</taxon>
        <taxon>Ahrensiaceae</taxon>
        <taxon>Roseitalea</taxon>
    </lineage>
</organism>
<keyword evidence="14" id="KW-0966">Cell projection</keyword>
<evidence type="ECO:0000256" key="11">
    <source>
        <dbReference type="SAM" id="Phobius"/>
    </source>
</evidence>
<dbReference type="NCBIfam" id="TIGR00206">
    <property type="entry name" value="fliF"/>
    <property type="match status" value="1"/>
</dbReference>
<feature type="transmembrane region" description="Helical" evidence="11">
    <location>
        <begin position="436"/>
        <end position="454"/>
    </location>
</feature>
<dbReference type="InterPro" id="IPR000067">
    <property type="entry name" value="FlgMring_FliF"/>
</dbReference>
<evidence type="ECO:0000313" key="14">
    <source>
        <dbReference type="EMBL" id="QBK30494.1"/>
    </source>
</evidence>
<dbReference type="PIRSF" id="PIRSF004862">
    <property type="entry name" value="FliF"/>
    <property type="match status" value="1"/>
</dbReference>
<comment type="similarity">
    <text evidence="3 9">Belongs to the FliF family.</text>
</comment>
<dbReference type="PRINTS" id="PR01009">
    <property type="entry name" value="FLGMRINGFLIF"/>
</dbReference>
<dbReference type="RefSeq" id="WP_131616185.1">
    <property type="nucleotide sequence ID" value="NZ_CP036532.1"/>
</dbReference>
<dbReference type="GeneID" id="90767178"/>
<dbReference type="Gene3D" id="3.30.300.30">
    <property type="match status" value="1"/>
</dbReference>
<dbReference type="InterPro" id="IPR045851">
    <property type="entry name" value="AMP-bd_C_sf"/>
</dbReference>
<comment type="function">
    <text evidence="9">The M ring may be actively involved in energy transduction.</text>
</comment>
<feature type="domain" description="Flagellar M-ring N-terminal" evidence="12">
    <location>
        <begin position="42"/>
        <end position="215"/>
    </location>
</feature>
<dbReference type="GO" id="GO:0005886">
    <property type="term" value="C:plasma membrane"/>
    <property type="evidence" value="ECO:0007669"/>
    <property type="project" value="UniProtKB-SubCell"/>
</dbReference>
<keyword evidence="4" id="KW-1003">Cell membrane</keyword>
<dbReference type="GO" id="GO:0003774">
    <property type="term" value="F:cytoskeletal motor activity"/>
    <property type="evidence" value="ECO:0007669"/>
    <property type="project" value="InterPro"/>
</dbReference>
<dbReference type="AlphaFoldDB" id="A0A4P6V1D9"/>
<proteinExistence type="inferred from homology"/>
<keyword evidence="6 11" id="KW-1133">Transmembrane helix</keyword>
<dbReference type="Pfam" id="PF08345">
    <property type="entry name" value="YscJ_FliF_C"/>
    <property type="match status" value="1"/>
</dbReference>
<evidence type="ECO:0000259" key="12">
    <source>
        <dbReference type="Pfam" id="PF01514"/>
    </source>
</evidence>
<dbReference type="Proteomes" id="UP000293719">
    <property type="component" value="Chromosome"/>
</dbReference>
<feature type="region of interest" description="Disordered" evidence="10">
    <location>
        <begin position="293"/>
        <end position="340"/>
    </location>
</feature>
<dbReference type="PANTHER" id="PTHR30046">
    <property type="entry name" value="FLAGELLAR M-RING PROTEIN"/>
    <property type="match status" value="1"/>
</dbReference>
<evidence type="ECO:0000256" key="4">
    <source>
        <dbReference type="ARBA" id="ARBA00022475"/>
    </source>
</evidence>
<evidence type="ECO:0000256" key="3">
    <source>
        <dbReference type="ARBA" id="ARBA00007971"/>
    </source>
</evidence>
<feature type="transmembrane region" description="Helical" evidence="11">
    <location>
        <begin position="20"/>
        <end position="41"/>
    </location>
</feature>
<evidence type="ECO:0000256" key="8">
    <source>
        <dbReference type="ARBA" id="ARBA00023143"/>
    </source>
</evidence>
<dbReference type="KEGG" id="rpod:E0E05_07710"/>
<keyword evidence="15" id="KW-1185">Reference proteome</keyword>
<evidence type="ECO:0000256" key="6">
    <source>
        <dbReference type="ARBA" id="ARBA00022989"/>
    </source>
</evidence>
<keyword evidence="8 9" id="KW-0975">Bacterial flagellum</keyword>
<keyword evidence="5 11" id="KW-0812">Transmembrane</keyword>
<gene>
    <name evidence="14" type="primary">fliF</name>
    <name evidence="14" type="ORF">E0E05_07710</name>
</gene>
<evidence type="ECO:0000256" key="9">
    <source>
        <dbReference type="PIRNR" id="PIRNR004862"/>
    </source>
</evidence>
<dbReference type="InterPro" id="IPR006182">
    <property type="entry name" value="FliF_N_dom"/>
</dbReference>
<dbReference type="PANTHER" id="PTHR30046:SF0">
    <property type="entry name" value="FLAGELLAR M-RING PROTEIN"/>
    <property type="match status" value="1"/>
</dbReference>
<name>A0A4P6V1D9_9HYPH</name>
<dbReference type="InterPro" id="IPR013556">
    <property type="entry name" value="Flag_M-ring_C"/>
</dbReference>
<evidence type="ECO:0000256" key="10">
    <source>
        <dbReference type="SAM" id="MobiDB-lite"/>
    </source>
</evidence>
<protein>
    <recommendedName>
        <fullName evidence="9">Flagellar M-ring protein</fullName>
    </recommendedName>
</protein>
<reference evidence="14 15" key="1">
    <citation type="journal article" date="2017" name="Int. J. Syst. Evol. Microbiol.">
        <title>Roseitalea porphyridii gen. nov., sp. nov., isolated from a red alga, and reclassification of Hoeflea suaedae Chung et al. 2013 as Pseudohoeflea suaedae gen. nov., comb. nov.</title>
        <authorList>
            <person name="Hyeon J.W."/>
            <person name="Jeong S.E."/>
            <person name="Baek K."/>
            <person name="Jeon C.O."/>
        </authorList>
    </citation>
    <scope>NUCLEOTIDE SEQUENCE [LARGE SCALE GENOMIC DNA]</scope>
    <source>
        <strain evidence="14 15">MA7-20</strain>
    </source>
</reference>
<evidence type="ECO:0000256" key="1">
    <source>
        <dbReference type="ARBA" id="ARBA00004117"/>
    </source>
</evidence>
<dbReference type="EMBL" id="CP036532">
    <property type="protein sequence ID" value="QBK30494.1"/>
    <property type="molecule type" value="Genomic_DNA"/>
</dbReference>
<feature type="domain" description="Flagellar M-ring C-terminal" evidence="13">
    <location>
        <begin position="247"/>
        <end position="411"/>
    </location>
</feature>
<comment type="subcellular location">
    <subcellularLocation>
        <location evidence="1 9">Bacterial flagellum basal body</location>
    </subcellularLocation>
    <subcellularLocation>
        <location evidence="2">Cell membrane</location>
        <topology evidence="2">Multi-pass membrane protein</topology>
    </subcellularLocation>
</comment>
<dbReference type="GO" id="GO:0071973">
    <property type="term" value="P:bacterial-type flagellum-dependent cell motility"/>
    <property type="evidence" value="ECO:0007669"/>
    <property type="project" value="InterPro"/>
</dbReference>
<dbReference type="OrthoDB" id="9807026at2"/>
<evidence type="ECO:0000256" key="5">
    <source>
        <dbReference type="ARBA" id="ARBA00022692"/>
    </source>
</evidence>